<dbReference type="InParanoid" id="A0A6P7GIB3"/>
<gene>
    <name evidence="2" type="primary">LOC114342868</name>
</gene>
<organism evidence="2">
    <name type="scientific">Diabrotica virgifera virgifera</name>
    <name type="common">western corn rootworm</name>
    <dbReference type="NCBI Taxonomy" id="50390"/>
    <lineage>
        <taxon>Eukaryota</taxon>
        <taxon>Metazoa</taxon>
        <taxon>Ecdysozoa</taxon>
        <taxon>Arthropoda</taxon>
        <taxon>Hexapoda</taxon>
        <taxon>Insecta</taxon>
        <taxon>Pterygota</taxon>
        <taxon>Neoptera</taxon>
        <taxon>Endopterygota</taxon>
        <taxon>Coleoptera</taxon>
        <taxon>Polyphaga</taxon>
        <taxon>Cucujiformia</taxon>
        <taxon>Chrysomeloidea</taxon>
        <taxon>Chrysomelidae</taxon>
        <taxon>Galerucinae</taxon>
        <taxon>Diabroticina</taxon>
        <taxon>Diabroticites</taxon>
        <taxon>Diabrotica</taxon>
    </lineage>
</organism>
<reference evidence="2" key="1">
    <citation type="submission" date="2025-08" db="UniProtKB">
        <authorList>
            <consortium name="RefSeq"/>
        </authorList>
    </citation>
    <scope>IDENTIFICATION</scope>
    <source>
        <tissue evidence="2">Whole insect</tissue>
    </source>
</reference>
<feature type="non-terminal residue" evidence="2">
    <location>
        <position position="1"/>
    </location>
</feature>
<dbReference type="SUPFAM" id="SSF46966">
    <property type="entry name" value="Spectrin repeat"/>
    <property type="match status" value="2"/>
</dbReference>
<sequence>ALCTRTSDLRNRLEHNADYWNALLLSLRELTEWVIRKDTELGLAARQDDHRAFRQQLEDKRPLVESSLRSARQFVAGDPAGELARNLRRELVKLSDKWNALIDKSDQLAARFEQNSIKLKQLTISLEEASSAVSRLERATLTWSGPRSAAEARELLSNLRTLEQQLPSLQRTLEEARIQAANIGNGLPNNLAAQLEDCSARCRALQAAIRERRDQLTSSTQAK</sequence>
<keyword evidence="1" id="KW-0175">Coiled coil</keyword>
<dbReference type="AlphaFoldDB" id="A0A6P7GIB3"/>
<dbReference type="Gene3D" id="1.20.58.60">
    <property type="match status" value="1"/>
</dbReference>
<evidence type="ECO:0000313" key="2">
    <source>
        <dbReference type="RefSeq" id="XP_028149474.1"/>
    </source>
</evidence>
<evidence type="ECO:0000256" key="1">
    <source>
        <dbReference type="SAM" id="Coils"/>
    </source>
</evidence>
<feature type="coiled-coil region" evidence="1">
    <location>
        <begin position="84"/>
        <end position="179"/>
    </location>
</feature>
<protein>
    <submittedName>
        <fullName evidence="2">Dystrophin-like</fullName>
    </submittedName>
</protein>
<proteinExistence type="predicted"/>
<accession>A0A6P7GIB3</accession>
<dbReference type="RefSeq" id="XP_028149474.1">
    <property type="nucleotide sequence ID" value="XM_028293673.1"/>
</dbReference>
<name>A0A6P7GIB3_DIAVI</name>